<dbReference type="EMBL" id="JAIWYP010000008">
    <property type="protein sequence ID" value="KAH3781800.1"/>
    <property type="molecule type" value="Genomic_DNA"/>
</dbReference>
<organism evidence="1 2">
    <name type="scientific">Dreissena polymorpha</name>
    <name type="common">Zebra mussel</name>
    <name type="synonym">Mytilus polymorpha</name>
    <dbReference type="NCBI Taxonomy" id="45954"/>
    <lineage>
        <taxon>Eukaryota</taxon>
        <taxon>Metazoa</taxon>
        <taxon>Spiralia</taxon>
        <taxon>Lophotrochozoa</taxon>
        <taxon>Mollusca</taxon>
        <taxon>Bivalvia</taxon>
        <taxon>Autobranchia</taxon>
        <taxon>Heteroconchia</taxon>
        <taxon>Euheterodonta</taxon>
        <taxon>Imparidentia</taxon>
        <taxon>Neoheterodontei</taxon>
        <taxon>Myida</taxon>
        <taxon>Dreissenoidea</taxon>
        <taxon>Dreissenidae</taxon>
        <taxon>Dreissena</taxon>
    </lineage>
</organism>
<sequence length="140" mass="16346">MLRQARFLIIGRIRPPVWSKDYFVSVSEQLMANTKITPRKLNMICPHCQATLEEAEYDEHVSLCKLKTVKKAPLKGFCNICNKTLQRKPHVKKHKNVCMAWEPLNWGVLCGNLPRQSFPDHQENAKKIRRVNLVRKGKKR</sequence>
<protein>
    <submittedName>
        <fullName evidence="1">Uncharacterized protein</fullName>
    </submittedName>
</protein>
<keyword evidence="2" id="KW-1185">Reference proteome</keyword>
<dbReference type="Proteomes" id="UP000828390">
    <property type="component" value="Unassembled WGS sequence"/>
</dbReference>
<proteinExistence type="predicted"/>
<comment type="caution">
    <text evidence="1">The sequence shown here is derived from an EMBL/GenBank/DDBJ whole genome shotgun (WGS) entry which is preliminary data.</text>
</comment>
<gene>
    <name evidence="1" type="ORF">DPMN_159706</name>
</gene>
<evidence type="ECO:0000313" key="2">
    <source>
        <dbReference type="Proteomes" id="UP000828390"/>
    </source>
</evidence>
<dbReference type="AlphaFoldDB" id="A0A9D4EPP3"/>
<evidence type="ECO:0000313" key="1">
    <source>
        <dbReference type="EMBL" id="KAH3781800.1"/>
    </source>
</evidence>
<name>A0A9D4EPP3_DREPO</name>
<reference evidence="1" key="2">
    <citation type="submission" date="2020-11" db="EMBL/GenBank/DDBJ databases">
        <authorList>
            <person name="McCartney M.A."/>
            <person name="Auch B."/>
            <person name="Kono T."/>
            <person name="Mallez S."/>
            <person name="Becker A."/>
            <person name="Gohl D.M."/>
            <person name="Silverstein K.A.T."/>
            <person name="Koren S."/>
            <person name="Bechman K.B."/>
            <person name="Herman A."/>
            <person name="Abrahante J.E."/>
            <person name="Garbe J."/>
        </authorList>
    </citation>
    <scope>NUCLEOTIDE SEQUENCE</scope>
    <source>
        <strain evidence="1">Duluth1</strain>
        <tissue evidence="1">Whole animal</tissue>
    </source>
</reference>
<accession>A0A9D4EPP3</accession>
<reference evidence="1" key="1">
    <citation type="journal article" date="2019" name="bioRxiv">
        <title>The Genome of the Zebra Mussel, Dreissena polymorpha: A Resource for Invasive Species Research.</title>
        <authorList>
            <person name="McCartney M.A."/>
            <person name="Auch B."/>
            <person name="Kono T."/>
            <person name="Mallez S."/>
            <person name="Zhang Y."/>
            <person name="Obille A."/>
            <person name="Becker A."/>
            <person name="Abrahante J.E."/>
            <person name="Garbe J."/>
            <person name="Badalamenti J.P."/>
            <person name="Herman A."/>
            <person name="Mangelson H."/>
            <person name="Liachko I."/>
            <person name="Sullivan S."/>
            <person name="Sone E.D."/>
            <person name="Koren S."/>
            <person name="Silverstein K.A.T."/>
            <person name="Beckman K.B."/>
            <person name="Gohl D.M."/>
        </authorList>
    </citation>
    <scope>NUCLEOTIDE SEQUENCE</scope>
    <source>
        <strain evidence="1">Duluth1</strain>
        <tissue evidence="1">Whole animal</tissue>
    </source>
</reference>